<dbReference type="STRING" id="45072.Lqua_2371"/>
<keyword evidence="7" id="KW-1185">Reference proteome</keyword>
<dbReference type="PANTHER" id="PTHR47739:SF1">
    <property type="entry name" value="TRNA1(VAL) (ADENINE(37)-N6)-METHYLTRANSFERASE"/>
    <property type="match status" value="1"/>
</dbReference>
<dbReference type="InterPro" id="IPR002052">
    <property type="entry name" value="DNA_methylase_N6_adenine_CS"/>
</dbReference>
<dbReference type="InterPro" id="IPR029063">
    <property type="entry name" value="SAM-dependent_MTases_sf"/>
</dbReference>
<dbReference type="EMBL" id="LNYR01000034">
    <property type="protein sequence ID" value="KTD46268.1"/>
    <property type="molecule type" value="Genomic_DNA"/>
</dbReference>
<evidence type="ECO:0000256" key="1">
    <source>
        <dbReference type="ARBA" id="ARBA00022603"/>
    </source>
</evidence>
<sequence>MFTYKYHQPEEYRCSLDSIQLASFVAEQLRDRHNLNVLRVLDLCAGSGVIGMDLSWHLRELRHIDFMDVQAVYTDYFHKNVALINRPELHLRWHLANYDRLLEEQWTEQFDLIVSNPPYFHQGHGVLSPSDFKNRCRFFLDSTFANFIKAVANSLTYEGEAYFLLRPLQQHGYDLLSDIQNLLRETTIVIDKVANIRGNDVIFFKKMQPQ</sequence>
<dbReference type="PROSITE" id="PS00092">
    <property type="entry name" value="N6_MTASE"/>
    <property type="match status" value="1"/>
</dbReference>
<organism evidence="6 8">
    <name type="scientific">Legionella quateirensis</name>
    <dbReference type="NCBI Taxonomy" id="45072"/>
    <lineage>
        <taxon>Bacteria</taxon>
        <taxon>Pseudomonadati</taxon>
        <taxon>Pseudomonadota</taxon>
        <taxon>Gammaproteobacteria</taxon>
        <taxon>Legionellales</taxon>
        <taxon>Legionellaceae</taxon>
        <taxon>Legionella</taxon>
    </lineage>
</organism>
<dbReference type="GO" id="GO:0008170">
    <property type="term" value="F:N-methyltransferase activity"/>
    <property type="evidence" value="ECO:0007669"/>
    <property type="project" value="UniProtKB-ARBA"/>
</dbReference>
<keyword evidence="1 6" id="KW-0489">Methyltransferase</keyword>
<keyword evidence="3" id="KW-0949">S-adenosyl-L-methionine</keyword>
<name>A0A378KWQ1_9GAMM</name>
<keyword evidence="2 6" id="KW-0808">Transferase</keyword>
<evidence type="ECO:0000256" key="3">
    <source>
        <dbReference type="ARBA" id="ARBA00022691"/>
    </source>
</evidence>
<dbReference type="EC" id="2.1.1.223" evidence="6"/>
<reference evidence="5 7" key="1">
    <citation type="submission" date="2015-11" db="EMBL/GenBank/DDBJ databases">
        <title>Genomic analysis of 38 Legionella species identifies large and diverse effector repertoires.</title>
        <authorList>
            <person name="Burstein D."/>
            <person name="Amaro F."/>
            <person name="Zusman T."/>
            <person name="Lifshitz Z."/>
            <person name="Cohen O."/>
            <person name="Gilbert J.A."/>
            <person name="Pupko T."/>
            <person name="Shuman H.A."/>
            <person name="Segal G."/>
        </authorList>
    </citation>
    <scope>NUCLEOTIDE SEQUENCE [LARGE SCALE GENOMIC DNA]</scope>
    <source>
        <strain evidence="5 7">ATCC 49507</strain>
    </source>
</reference>
<dbReference type="OrthoDB" id="5383291at2"/>
<reference evidence="6 8" key="2">
    <citation type="submission" date="2018-06" db="EMBL/GenBank/DDBJ databases">
        <authorList>
            <consortium name="Pathogen Informatics"/>
            <person name="Doyle S."/>
        </authorList>
    </citation>
    <scope>NUCLEOTIDE SEQUENCE [LARGE SCALE GENOMIC DNA]</scope>
    <source>
        <strain evidence="6 8">NCTC12376</strain>
    </source>
</reference>
<evidence type="ECO:0000259" key="4">
    <source>
        <dbReference type="Pfam" id="PF05175"/>
    </source>
</evidence>
<dbReference type="Proteomes" id="UP000254230">
    <property type="component" value="Unassembled WGS sequence"/>
</dbReference>
<protein>
    <submittedName>
        <fullName evidence="6">tRNA1(Val) (Adenine(37)-N6)-methyltransferase</fullName>
        <ecNumber evidence="6">2.1.1.223</ecNumber>
    </submittedName>
</protein>
<dbReference type="InterPro" id="IPR050210">
    <property type="entry name" value="tRNA_Adenine-N(6)_MTase"/>
</dbReference>
<evidence type="ECO:0000313" key="5">
    <source>
        <dbReference type="EMBL" id="KTD46268.1"/>
    </source>
</evidence>
<dbReference type="EMBL" id="UGOW01000001">
    <property type="protein sequence ID" value="STY18963.1"/>
    <property type="molecule type" value="Genomic_DNA"/>
</dbReference>
<evidence type="ECO:0000256" key="2">
    <source>
        <dbReference type="ARBA" id="ARBA00022679"/>
    </source>
</evidence>
<accession>A0A378KWQ1</accession>
<dbReference type="GO" id="GO:0032259">
    <property type="term" value="P:methylation"/>
    <property type="evidence" value="ECO:0007669"/>
    <property type="project" value="UniProtKB-KW"/>
</dbReference>
<feature type="domain" description="Methyltransferase small" evidence="4">
    <location>
        <begin position="36"/>
        <end position="125"/>
    </location>
</feature>
<dbReference type="SUPFAM" id="SSF53335">
    <property type="entry name" value="S-adenosyl-L-methionine-dependent methyltransferases"/>
    <property type="match status" value="1"/>
</dbReference>
<dbReference type="RefSeq" id="WP_058474521.1">
    <property type="nucleotide sequence ID" value="NZ_CAAAIL010000001.1"/>
</dbReference>
<dbReference type="CDD" id="cd02440">
    <property type="entry name" value="AdoMet_MTases"/>
    <property type="match status" value="1"/>
</dbReference>
<dbReference type="AlphaFoldDB" id="A0A378KWQ1"/>
<dbReference type="PANTHER" id="PTHR47739">
    <property type="entry name" value="TRNA1(VAL) (ADENINE(37)-N6)-METHYLTRANSFERASE"/>
    <property type="match status" value="1"/>
</dbReference>
<dbReference type="Pfam" id="PF05175">
    <property type="entry name" value="MTS"/>
    <property type="match status" value="1"/>
</dbReference>
<evidence type="ECO:0000313" key="7">
    <source>
        <dbReference type="Proteomes" id="UP000054639"/>
    </source>
</evidence>
<gene>
    <name evidence="6" type="primary">yfiC</name>
    <name evidence="5" type="ORF">Lqua_2371</name>
    <name evidence="6" type="ORF">NCTC12376_02789</name>
</gene>
<evidence type="ECO:0000313" key="8">
    <source>
        <dbReference type="Proteomes" id="UP000254230"/>
    </source>
</evidence>
<dbReference type="GO" id="GO:0003676">
    <property type="term" value="F:nucleic acid binding"/>
    <property type="evidence" value="ECO:0007669"/>
    <property type="project" value="InterPro"/>
</dbReference>
<dbReference type="Proteomes" id="UP000054639">
    <property type="component" value="Unassembled WGS sequence"/>
</dbReference>
<proteinExistence type="predicted"/>
<evidence type="ECO:0000313" key="6">
    <source>
        <dbReference type="EMBL" id="STY18963.1"/>
    </source>
</evidence>
<dbReference type="GO" id="GO:0008757">
    <property type="term" value="F:S-adenosylmethionine-dependent methyltransferase activity"/>
    <property type="evidence" value="ECO:0007669"/>
    <property type="project" value="UniProtKB-ARBA"/>
</dbReference>
<dbReference type="Gene3D" id="3.40.50.150">
    <property type="entry name" value="Vaccinia Virus protein VP39"/>
    <property type="match status" value="1"/>
</dbReference>
<dbReference type="InterPro" id="IPR007848">
    <property type="entry name" value="Small_mtfrase_dom"/>
</dbReference>